<evidence type="ECO:0000313" key="4">
    <source>
        <dbReference type="EMBL" id="CUV39057.1"/>
    </source>
</evidence>
<reference evidence="2" key="1">
    <citation type="submission" date="2015-10" db="EMBL/GenBank/DDBJ databases">
        <authorList>
            <person name="Gilbert D.G."/>
        </authorList>
    </citation>
    <scope>NUCLEOTIDE SEQUENCE</scope>
    <source>
        <strain evidence="2">Phyl III-seqv23</strain>
    </source>
</reference>
<sequence>MTSKHLQIIAAALLLLAVVLGVVAWKNAHRPPAPVAAQQNENGKTLYPVVVTVKPLEAGKPITADQVGVESLPINPADAFSEVNKVVGREPIVPIGIGVPLIGSQLSSGLALQVALGQRAVAITVDEVVGVGNRVMPGDYVDVFLVLRKDGQEIDDSKAHLLLPHLRVLAFGPLAVNEGEQKPADAGTAATRRVDQAKTAVLAVPVESVSQLAIAQQSGRLLMALRNPSDEAEPTVRPQDAQALAVANRNPLDAAQAGVSLVSVTGGTRRPAAPSSVALPAVAAAQTVVRSAAAAAAATGVEIIRAGKREEQHD</sequence>
<gene>
    <name evidence="2" type="primary">rcpC</name>
    <name evidence="5" type="ORF">RD1301_v1_3060029</name>
    <name evidence="2" type="ORF">RUN1744_v1_660059</name>
    <name evidence="3" type="ORF">TD1301_v1_440015</name>
    <name evidence="4" type="ORF">TF3108_v1_230012</name>
</gene>
<dbReference type="NCBIfam" id="TIGR03177">
    <property type="entry name" value="pilus_cpaB"/>
    <property type="match status" value="1"/>
</dbReference>
<dbReference type="InterPro" id="IPR013974">
    <property type="entry name" value="SAF"/>
</dbReference>
<dbReference type="InterPro" id="IPR031571">
    <property type="entry name" value="RcpC_dom"/>
</dbReference>
<name>A0A0S4UQY9_RALSL</name>
<proteinExistence type="predicted"/>
<dbReference type="AlphaFoldDB" id="A0A0S4UQY9"/>
<dbReference type="CDD" id="cd11614">
    <property type="entry name" value="SAF_CpaB_FlgA_like"/>
    <property type="match status" value="1"/>
</dbReference>
<dbReference type="EMBL" id="LN899822">
    <property type="protein sequence ID" value="CUV63052.1"/>
    <property type="molecule type" value="Genomic_DNA"/>
</dbReference>
<dbReference type="Pfam" id="PF16976">
    <property type="entry name" value="RcpC"/>
    <property type="match status" value="1"/>
</dbReference>
<dbReference type="SMART" id="SM00858">
    <property type="entry name" value="SAF"/>
    <property type="match status" value="1"/>
</dbReference>
<feature type="domain" description="SAF" evidence="1">
    <location>
        <begin position="47"/>
        <end position="107"/>
    </location>
</feature>
<accession>A0A0S4UQY9</accession>
<dbReference type="Pfam" id="PF08666">
    <property type="entry name" value="SAF"/>
    <property type="match status" value="1"/>
</dbReference>
<dbReference type="EMBL" id="LN899823">
    <property type="protein sequence ID" value="CUV24603.1"/>
    <property type="molecule type" value="Genomic_DNA"/>
</dbReference>
<dbReference type="EMBL" id="LN899825">
    <property type="protein sequence ID" value="CUV33493.1"/>
    <property type="molecule type" value="Genomic_DNA"/>
</dbReference>
<evidence type="ECO:0000259" key="1">
    <source>
        <dbReference type="SMART" id="SM00858"/>
    </source>
</evidence>
<organism evidence="2">
    <name type="scientific">Ralstonia solanacearum</name>
    <name type="common">Pseudomonas solanacearum</name>
    <dbReference type="NCBI Taxonomy" id="305"/>
    <lineage>
        <taxon>Bacteria</taxon>
        <taxon>Pseudomonadati</taxon>
        <taxon>Pseudomonadota</taxon>
        <taxon>Betaproteobacteria</taxon>
        <taxon>Burkholderiales</taxon>
        <taxon>Burkholderiaceae</taxon>
        <taxon>Ralstonia</taxon>
        <taxon>Ralstonia solanacearum species complex</taxon>
    </lineage>
</organism>
<dbReference type="InterPro" id="IPR017592">
    <property type="entry name" value="Pilus_assmbl_Flp-typ_CpaB"/>
</dbReference>
<evidence type="ECO:0000313" key="2">
    <source>
        <dbReference type="EMBL" id="CUV24603.1"/>
    </source>
</evidence>
<protein>
    <submittedName>
        <fullName evidence="2">Flp pilus assembly protein RcpC/CpaB</fullName>
    </submittedName>
</protein>
<evidence type="ECO:0000313" key="5">
    <source>
        <dbReference type="EMBL" id="CUV63052.1"/>
    </source>
</evidence>
<evidence type="ECO:0000313" key="3">
    <source>
        <dbReference type="EMBL" id="CUV33493.1"/>
    </source>
</evidence>
<dbReference type="EMBL" id="LN899826">
    <property type="protein sequence ID" value="CUV39057.1"/>
    <property type="molecule type" value="Genomic_DNA"/>
</dbReference>